<dbReference type="AlphaFoldDB" id="A0A0N4XQK5"/>
<keyword evidence="2" id="KW-1185">Reference proteome</keyword>
<protein>
    <submittedName>
        <fullName evidence="1 3">Uncharacterized protein</fullName>
    </submittedName>
</protein>
<accession>A0A0N4XQK5</accession>
<proteinExistence type="predicted"/>
<reference evidence="3" key="1">
    <citation type="submission" date="2017-02" db="UniProtKB">
        <authorList>
            <consortium name="WormBaseParasite"/>
        </authorList>
    </citation>
    <scope>IDENTIFICATION</scope>
</reference>
<gene>
    <name evidence="1" type="ORF">NBR_LOCUS4808</name>
</gene>
<organism evidence="3">
    <name type="scientific">Nippostrongylus brasiliensis</name>
    <name type="common">Rat hookworm</name>
    <dbReference type="NCBI Taxonomy" id="27835"/>
    <lineage>
        <taxon>Eukaryota</taxon>
        <taxon>Metazoa</taxon>
        <taxon>Ecdysozoa</taxon>
        <taxon>Nematoda</taxon>
        <taxon>Chromadorea</taxon>
        <taxon>Rhabditida</taxon>
        <taxon>Rhabditina</taxon>
        <taxon>Rhabditomorpha</taxon>
        <taxon>Strongyloidea</taxon>
        <taxon>Heligmosomidae</taxon>
        <taxon>Nippostrongylus</taxon>
    </lineage>
</organism>
<reference evidence="1 2" key="2">
    <citation type="submission" date="2018-11" db="EMBL/GenBank/DDBJ databases">
        <authorList>
            <consortium name="Pathogen Informatics"/>
        </authorList>
    </citation>
    <scope>NUCLEOTIDE SEQUENCE [LARGE SCALE GENOMIC DNA]</scope>
</reference>
<evidence type="ECO:0000313" key="3">
    <source>
        <dbReference type="WBParaSite" id="NBR_0000480701-mRNA-1"/>
    </source>
</evidence>
<dbReference type="Proteomes" id="UP000271162">
    <property type="component" value="Unassembled WGS sequence"/>
</dbReference>
<evidence type="ECO:0000313" key="2">
    <source>
        <dbReference type="Proteomes" id="UP000271162"/>
    </source>
</evidence>
<evidence type="ECO:0000313" key="1">
    <source>
        <dbReference type="EMBL" id="VDL68397.1"/>
    </source>
</evidence>
<name>A0A0N4XQK5_NIPBR</name>
<dbReference type="WBParaSite" id="NBR_0000480701-mRNA-1">
    <property type="protein sequence ID" value="NBR_0000480701-mRNA-1"/>
    <property type="gene ID" value="NBR_0000480701"/>
</dbReference>
<dbReference type="EMBL" id="UYSL01009829">
    <property type="protein sequence ID" value="VDL68397.1"/>
    <property type="molecule type" value="Genomic_DNA"/>
</dbReference>
<sequence>MRRELSPQRTVENAGLPFLDRLRTITNDAGLIPWSMDIHVVGASRHTIYNLHLVLWQDMSLHAFPCPPGYSEPCVVIAGPGARHKADLATPCEPHAHCLYECGP</sequence>